<dbReference type="PANTHER" id="PTHR13464">
    <property type="entry name" value="TRANSCRIPTIONAL REGULATOR PROTEIN HCNGP"/>
    <property type="match status" value="1"/>
</dbReference>
<reference evidence="2 3" key="1">
    <citation type="submission" date="2013-07" db="EMBL/GenBank/DDBJ databases">
        <title>The Genome Sequence of Cryptococcus heveanensis BCC8398.</title>
        <authorList>
            <consortium name="The Broad Institute Genome Sequencing Platform"/>
            <person name="Cuomo C."/>
            <person name="Litvintseva A."/>
            <person name="Chen Y."/>
            <person name="Heitman J."/>
            <person name="Sun S."/>
            <person name="Springer D."/>
            <person name="Dromer F."/>
            <person name="Young S.K."/>
            <person name="Zeng Q."/>
            <person name="Gargeya S."/>
            <person name="Fitzgerald M."/>
            <person name="Abouelleil A."/>
            <person name="Alvarado L."/>
            <person name="Berlin A.M."/>
            <person name="Chapman S.B."/>
            <person name="Dewar J."/>
            <person name="Goldberg J."/>
            <person name="Griggs A."/>
            <person name="Gujja S."/>
            <person name="Hansen M."/>
            <person name="Howarth C."/>
            <person name="Imamovic A."/>
            <person name="Larimer J."/>
            <person name="McCowan C."/>
            <person name="Murphy C."/>
            <person name="Pearson M."/>
            <person name="Priest M."/>
            <person name="Roberts A."/>
            <person name="Saif S."/>
            <person name="Shea T."/>
            <person name="Sykes S."/>
            <person name="Wortman J."/>
            <person name="Nusbaum C."/>
            <person name="Birren B."/>
        </authorList>
    </citation>
    <scope>NUCLEOTIDE SEQUENCE [LARGE SCALE GENOMIC DNA]</scope>
    <source>
        <strain evidence="2 3">BCC8398</strain>
    </source>
</reference>
<organism evidence="2 3">
    <name type="scientific">Kwoniella heveanensis BCC8398</name>
    <dbReference type="NCBI Taxonomy" id="1296120"/>
    <lineage>
        <taxon>Eukaryota</taxon>
        <taxon>Fungi</taxon>
        <taxon>Dikarya</taxon>
        <taxon>Basidiomycota</taxon>
        <taxon>Agaricomycotina</taxon>
        <taxon>Tremellomycetes</taxon>
        <taxon>Tremellales</taxon>
        <taxon>Cryptococcaceae</taxon>
        <taxon>Kwoniella</taxon>
    </lineage>
</organism>
<dbReference type="EMBL" id="KI669501">
    <property type="protein sequence ID" value="OCF34151.1"/>
    <property type="molecule type" value="Genomic_DNA"/>
</dbReference>
<name>A0A1B9GSY7_9TREE</name>
<evidence type="ECO:0000313" key="2">
    <source>
        <dbReference type="EMBL" id="OCF34151.1"/>
    </source>
</evidence>
<proteinExistence type="predicted"/>
<feature type="region of interest" description="Disordered" evidence="1">
    <location>
        <begin position="195"/>
        <end position="224"/>
    </location>
</feature>
<dbReference type="InterPro" id="IPR012479">
    <property type="entry name" value="SAP30BP"/>
</dbReference>
<keyword evidence="3" id="KW-1185">Reference proteome</keyword>
<dbReference type="PANTHER" id="PTHR13464:SF0">
    <property type="entry name" value="SAP30-BINDING PROTEIN"/>
    <property type="match status" value="1"/>
</dbReference>
<dbReference type="GO" id="GO:0006355">
    <property type="term" value="P:regulation of DNA-templated transcription"/>
    <property type="evidence" value="ECO:0007669"/>
    <property type="project" value="InterPro"/>
</dbReference>
<feature type="region of interest" description="Disordered" evidence="1">
    <location>
        <begin position="339"/>
        <end position="397"/>
    </location>
</feature>
<dbReference type="AlphaFoldDB" id="A0A1B9GSY7"/>
<feature type="region of interest" description="Disordered" evidence="1">
    <location>
        <begin position="26"/>
        <end position="123"/>
    </location>
</feature>
<protein>
    <submittedName>
        <fullName evidence="2">Uncharacterized protein</fullName>
    </submittedName>
</protein>
<evidence type="ECO:0000313" key="3">
    <source>
        <dbReference type="Proteomes" id="UP000092666"/>
    </source>
</evidence>
<gene>
    <name evidence="2" type="ORF">I316_04101</name>
</gene>
<feature type="compositionally biased region" description="Low complexity" evidence="1">
    <location>
        <begin position="88"/>
        <end position="104"/>
    </location>
</feature>
<accession>A0A1B9GSY7</accession>
<dbReference type="GO" id="GO:0005634">
    <property type="term" value="C:nucleus"/>
    <property type="evidence" value="ECO:0007669"/>
    <property type="project" value="TreeGrafter"/>
</dbReference>
<sequence>MQGELTLDSVWLPVASSSSNGVSLAGLVHYSDDSSPEPSARPVAEALAGPSRVKLNGQSTSSASASPNLSASQSLNTTRKRPSGVVMTPTQTSTSTSRRSNPKSAITHHRDNGTDKGKGKNEELPENLTHTAQSDLAASELGVHGLPLLSGGDSGSGPGPGSIAARLGLIGPEFEGLSEDEIFKIVTMPKDIYTGGSNTEGGGNDVGDDNARGGGQQGRRVVPGWGIPSAVNPELASEALKTKVDHFLRLKYERGEHINTRLLSSSAFANPHIYSKLVEFVSIDERATAFPTSGWLTRRNLTSPLLLAKYSPRAMSEAQKRKAELAKLAQAAGARKEIGFTKGKYSDDKPKSRATEGGWDKDRERDRGGHRNSDRERKRDRYEKDKERDRDRKRERR</sequence>
<dbReference type="STRING" id="1296120.A0A1B9GSY7"/>
<dbReference type="Proteomes" id="UP000092666">
    <property type="component" value="Unassembled WGS sequence"/>
</dbReference>
<feature type="compositionally biased region" description="Basic and acidic residues" evidence="1">
    <location>
        <begin position="108"/>
        <end position="123"/>
    </location>
</feature>
<evidence type="ECO:0000256" key="1">
    <source>
        <dbReference type="SAM" id="MobiDB-lite"/>
    </source>
</evidence>
<reference evidence="3" key="2">
    <citation type="submission" date="2013-12" db="EMBL/GenBank/DDBJ databases">
        <title>Evolution of pathogenesis and genome organization in the Tremellales.</title>
        <authorList>
            <person name="Cuomo C."/>
            <person name="Litvintseva A."/>
            <person name="Heitman J."/>
            <person name="Chen Y."/>
            <person name="Sun S."/>
            <person name="Springer D."/>
            <person name="Dromer F."/>
            <person name="Young S."/>
            <person name="Zeng Q."/>
            <person name="Chapman S."/>
            <person name="Gujja S."/>
            <person name="Saif S."/>
            <person name="Birren B."/>
        </authorList>
    </citation>
    <scope>NUCLEOTIDE SEQUENCE [LARGE SCALE GENOMIC DNA]</scope>
    <source>
        <strain evidence="3">BCC8398</strain>
    </source>
</reference>
<dbReference type="Pfam" id="PF07818">
    <property type="entry name" value="HCNGP"/>
    <property type="match status" value="1"/>
</dbReference>
<feature type="compositionally biased region" description="Low complexity" evidence="1">
    <location>
        <begin position="55"/>
        <end position="76"/>
    </location>
</feature>
<dbReference type="OrthoDB" id="1714508at2759"/>